<dbReference type="NCBIfam" id="TIGR00628">
    <property type="entry name" value="ung"/>
    <property type="match status" value="1"/>
</dbReference>
<keyword evidence="4 7" id="KW-0496">Mitochondrion</keyword>
<keyword evidence="6 7" id="KW-0539">Nucleus</keyword>
<dbReference type="NCBIfam" id="NF003592">
    <property type="entry name" value="PRK05254.1-5"/>
    <property type="match status" value="1"/>
</dbReference>
<comment type="similarity">
    <text evidence="1 7">Belongs to the uracil-DNA glycosylase (UDG) superfamily. UNG family.</text>
</comment>
<dbReference type="AlphaFoldDB" id="A0AAN7CV44"/>
<gene>
    <name evidence="7" type="primary">UNG1</name>
    <name evidence="11" type="ORF">C7999DRAFT_40358</name>
</gene>
<evidence type="ECO:0000313" key="11">
    <source>
        <dbReference type="EMBL" id="KAK4248485.1"/>
    </source>
</evidence>
<feature type="compositionally biased region" description="Low complexity" evidence="9">
    <location>
        <begin position="34"/>
        <end position="48"/>
    </location>
</feature>
<reference evidence="11" key="1">
    <citation type="journal article" date="2023" name="Mol. Phylogenet. Evol.">
        <title>Genome-scale phylogeny and comparative genomics of the fungal order Sordariales.</title>
        <authorList>
            <person name="Hensen N."/>
            <person name="Bonometti L."/>
            <person name="Westerberg I."/>
            <person name="Brannstrom I.O."/>
            <person name="Guillou S."/>
            <person name="Cros-Aarteil S."/>
            <person name="Calhoun S."/>
            <person name="Haridas S."/>
            <person name="Kuo A."/>
            <person name="Mondo S."/>
            <person name="Pangilinan J."/>
            <person name="Riley R."/>
            <person name="LaButti K."/>
            <person name="Andreopoulos B."/>
            <person name="Lipzen A."/>
            <person name="Chen C."/>
            <person name="Yan M."/>
            <person name="Daum C."/>
            <person name="Ng V."/>
            <person name="Clum A."/>
            <person name="Steindorff A."/>
            <person name="Ohm R.A."/>
            <person name="Martin F."/>
            <person name="Silar P."/>
            <person name="Natvig D.O."/>
            <person name="Lalanne C."/>
            <person name="Gautier V."/>
            <person name="Ament-Velasquez S.L."/>
            <person name="Kruys A."/>
            <person name="Hutchinson M.I."/>
            <person name="Powell A.J."/>
            <person name="Barry K."/>
            <person name="Miller A.N."/>
            <person name="Grigoriev I.V."/>
            <person name="Debuchy R."/>
            <person name="Gladieux P."/>
            <person name="Hiltunen Thoren M."/>
            <person name="Johannesson H."/>
        </authorList>
    </citation>
    <scope>NUCLEOTIDE SEQUENCE</scope>
    <source>
        <strain evidence="11">CBS 359.72</strain>
    </source>
</reference>
<comment type="catalytic activity">
    <reaction evidence="7">
        <text>Hydrolyzes single-stranded DNA or mismatched double-stranded DNA and polynucleotides, releasing free uracil.</text>
        <dbReference type="EC" id="3.2.2.27"/>
    </reaction>
</comment>
<feature type="active site" description="Proton acceptor" evidence="7 8">
    <location>
        <position position="141"/>
    </location>
</feature>
<dbReference type="GO" id="GO:0005634">
    <property type="term" value="C:nucleus"/>
    <property type="evidence" value="ECO:0007669"/>
    <property type="project" value="UniProtKB-SubCell"/>
</dbReference>
<keyword evidence="5 7" id="KW-0234">DNA repair</keyword>
<organism evidence="11 12">
    <name type="scientific">Corynascus novoguineensis</name>
    <dbReference type="NCBI Taxonomy" id="1126955"/>
    <lineage>
        <taxon>Eukaryota</taxon>
        <taxon>Fungi</taxon>
        <taxon>Dikarya</taxon>
        <taxon>Ascomycota</taxon>
        <taxon>Pezizomycotina</taxon>
        <taxon>Sordariomycetes</taxon>
        <taxon>Sordariomycetidae</taxon>
        <taxon>Sordariales</taxon>
        <taxon>Chaetomiaceae</taxon>
        <taxon>Corynascus</taxon>
    </lineage>
</organism>
<dbReference type="NCBIfam" id="NF003588">
    <property type="entry name" value="PRK05254.1-1"/>
    <property type="match status" value="1"/>
</dbReference>
<protein>
    <recommendedName>
        <fullName evidence="7">Uracil-DNA glycosylase</fullName>
        <shortName evidence="7">UDG</shortName>
        <ecNumber evidence="7">3.2.2.27</ecNumber>
    </recommendedName>
</protein>
<dbReference type="GO" id="GO:0005739">
    <property type="term" value="C:mitochondrion"/>
    <property type="evidence" value="ECO:0007669"/>
    <property type="project" value="UniProtKB-SubCell"/>
</dbReference>
<evidence type="ECO:0000256" key="5">
    <source>
        <dbReference type="ARBA" id="ARBA00023204"/>
    </source>
</evidence>
<sequence>MSTLKRKAGAETGAEPKKAKQGNIMSFFGAPKPSSTAADGAAKSGSSAPEPAPIKFDKAKWAASLTPEQRQLLQLEIDTLHESWLALLKDELVTKEFLELKRFLEREAAAGKKVFPPKEDIYSWSRHTPFSTVKVVILGQDPYHNFNQAHGLAFSVRPPTPAPPSLKNMYIALKNDYPSFTPPPNRGGLLTPWADRGVLMLNTCLTVRAHEANSHSNRGWERFTQRCIDLVAARRARGVVFMAWGTPAGKRVLRVDTKRHLVLKSVHPSPLSAARGFFTCGHFRTANDWLAERYGEGGRVDWALVEGESVLNKGIPTNGGSAGKEKNKQEEEEEEEGREKEEQEDENGGKKKVEATIVKDAENKEAAAKETTVVEKKKDGVDVADGDENAAPEVQA</sequence>
<evidence type="ECO:0000256" key="2">
    <source>
        <dbReference type="ARBA" id="ARBA00022763"/>
    </source>
</evidence>
<feature type="region of interest" description="Disordered" evidence="9">
    <location>
        <begin position="1"/>
        <end position="52"/>
    </location>
</feature>
<comment type="caution">
    <text evidence="11">The sequence shown here is derived from an EMBL/GenBank/DDBJ whole genome shotgun (WGS) entry which is preliminary data.</text>
</comment>
<dbReference type="CDD" id="cd10027">
    <property type="entry name" value="UDG-F1-like"/>
    <property type="match status" value="1"/>
</dbReference>
<dbReference type="FunFam" id="3.40.470.10:FF:000007">
    <property type="entry name" value="Uracil-DNA glycosylase"/>
    <property type="match status" value="1"/>
</dbReference>
<dbReference type="InterPro" id="IPR036895">
    <property type="entry name" value="Uracil-DNA_glycosylase-like_sf"/>
</dbReference>
<keyword evidence="12" id="KW-1185">Reference proteome</keyword>
<keyword evidence="2 7" id="KW-0227">DNA damage</keyword>
<feature type="compositionally biased region" description="Basic and acidic residues" evidence="9">
    <location>
        <begin position="337"/>
        <end position="381"/>
    </location>
</feature>
<dbReference type="PANTHER" id="PTHR11264">
    <property type="entry name" value="URACIL-DNA GLYCOSYLASE"/>
    <property type="match status" value="1"/>
</dbReference>
<dbReference type="SMART" id="SM00987">
    <property type="entry name" value="UreE_C"/>
    <property type="match status" value="1"/>
</dbReference>
<evidence type="ECO:0000259" key="10">
    <source>
        <dbReference type="SMART" id="SM00986"/>
    </source>
</evidence>
<dbReference type="GO" id="GO:0004844">
    <property type="term" value="F:uracil DNA N-glycosylase activity"/>
    <property type="evidence" value="ECO:0007669"/>
    <property type="project" value="UniProtKB-UniRule"/>
</dbReference>
<reference evidence="11" key="2">
    <citation type="submission" date="2023-05" db="EMBL/GenBank/DDBJ databases">
        <authorList>
            <consortium name="Lawrence Berkeley National Laboratory"/>
            <person name="Steindorff A."/>
            <person name="Hensen N."/>
            <person name="Bonometti L."/>
            <person name="Westerberg I."/>
            <person name="Brannstrom I.O."/>
            <person name="Guillou S."/>
            <person name="Cros-Aarteil S."/>
            <person name="Calhoun S."/>
            <person name="Haridas S."/>
            <person name="Kuo A."/>
            <person name="Mondo S."/>
            <person name="Pangilinan J."/>
            <person name="Riley R."/>
            <person name="Labutti K."/>
            <person name="Andreopoulos B."/>
            <person name="Lipzen A."/>
            <person name="Chen C."/>
            <person name="Yanf M."/>
            <person name="Daum C."/>
            <person name="Ng V."/>
            <person name="Clum A."/>
            <person name="Ohm R."/>
            <person name="Martin F."/>
            <person name="Silar P."/>
            <person name="Natvig D."/>
            <person name="Lalanne C."/>
            <person name="Gautier V."/>
            <person name="Ament-Velasquez S.L."/>
            <person name="Kruys A."/>
            <person name="Hutchinson M.I."/>
            <person name="Powell A.J."/>
            <person name="Barry K."/>
            <person name="Miller A.N."/>
            <person name="Grigoriev I.V."/>
            <person name="Debuchy R."/>
            <person name="Gladieux P."/>
            <person name="Thoren M.H."/>
            <person name="Johannesson H."/>
        </authorList>
    </citation>
    <scope>NUCLEOTIDE SEQUENCE</scope>
    <source>
        <strain evidence="11">CBS 359.72</strain>
    </source>
</reference>
<dbReference type="Pfam" id="PF03167">
    <property type="entry name" value="UDG"/>
    <property type="match status" value="1"/>
</dbReference>
<dbReference type="EMBL" id="MU857637">
    <property type="protein sequence ID" value="KAK4248485.1"/>
    <property type="molecule type" value="Genomic_DNA"/>
</dbReference>
<accession>A0AAN7CV44</accession>
<dbReference type="SMART" id="SM00986">
    <property type="entry name" value="UDG"/>
    <property type="match status" value="1"/>
</dbReference>
<keyword evidence="3 7" id="KW-0378">Hydrolase</keyword>
<name>A0AAN7CV44_9PEZI</name>
<dbReference type="Proteomes" id="UP001303647">
    <property type="component" value="Unassembled WGS sequence"/>
</dbReference>
<feature type="domain" description="Uracil-DNA glycosylase-like" evidence="10">
    <location>
        <begin position="126"/>
        <end position="290"/>
    </location>
</feature>
<evidence type="ECO:0000256" key="6">
    <source>
        <dbReference type="ARBA" id="ARBA00023242"/>
    </source>
</evidence>
<dbReference type="EC" id="3.2.2.27" evidence="7"/>
<proteinExistence type="inferred from homology"/>
<evidence type="ECO:0000256" key="7">
    <source>
        <dbReference type="HAMAP-Rule" id="MF_03166"/>
    </source>
</evidence>
<evidence type="ECO:0000256" key="8">
    <source>
        <dbReference type="PROSITE-ProRule" id="PRU10072"/>
    </source>
</evidence>
<dbReference type="InterPro" id="IPR002043">
    <property type="entry name" value="UDG_fam1"/>
</dbReference>
<evidence type="ECO:0000313" key="12">
    <source>
        <dbReference type="Proteomes" id="UP001303647"/>
    </source>
</evidence>
<comment type="function">
    <text evidence="7">Excises uracil residues from the DNA which can arise as a result of misincorporation of dUMP residues by DNA polymerase or due to deamination of cytosine.</text>
</comment>
<dbReference type="InterPro" id="IPR018085">
    <property type="entry name" value="Ura-DNA_Glyclase_AS"/>
</dbReference>
<dbReference type="Gene3D" id="3.40.470.10">
    <property type="entry name" value="Uracil-DNA glycosylase-like domain"/>
    <property type="match status" value="1"/>
</dbReference>
<evidence type="ECO:0000256" key="3">
    <source>
        <dbReference type="ARBA" id="ARBA00022801"/>
    </source>
</evidence>
<dbReference type="InterPro" id="IPR005122">
    <property type="entry name" value="Uracil-DNA_glycosylase-like"/>
</dbReference>
<dbReference type="NCBIfam" id="NF003589">
    <property type="entry name" value="PRK05254.1-2"/>
    <property type="match status" value="1"/>
</dbReference>
<dbReference type="HAMAP" id="MF_00148">
    <property type="entry name" value="UDG"/>
    <property type="match status" value="1"/>
</dbReference>
<evidence type="ECO:0000256" key="4">
    <source>
        <dbReference type="ARBA" id="ARBA00023128"/>
    </source>
</evidence>
<dbReference type="SUPFAM" id="SSF52141">
    <property type="entry name" value="Uracil-DNA glycosylase-like"/>
    <property type="match status" value="1"/>
</dbReference>
<dbReference type="PROSITE" id="PS00130">
    <property type="entry name" value="U_DNA_GLYCOSYLASE"/>
    <property type="match status" value="1"/>
</dbReference>
<evidence type="ECO:0000256" key="1">
    <source>
        <dbReference type="ARBA" id="ARBA00008184"/>
    </source>
</evidence>
<dbReference type="GO" id="GO:0097510">
    <property type="term" value="P:base-excision repair, AP site formation via deaminated base removal"/>
    <property type="evidence" value="ECO:0007669"/>
    <property type="project" value="TreeGrafter"/>
</dbReference>
<comment type="subcellular location">
    <subcellularLocation>
        <location evidence="7">Mitochondrion</location>
    </subcellularLocation>
    <subcellularLocation>
        <location evidence="7">Nucleus</location>
    </subcellularLocation>
</comment>
<evidence type="ECO:0000256" key="9">
    <source>
        <dbReference type="SAM" id="MobiDB-lite"/>
    </source>
</evidence>
<dbReference type="PANTHER" id="PTHR11264:SF0">
    <property type="entry name" value="URACIL-DNA GLYCOSYLASE"/>
    <property type="match status" value="1"/>
</dbReference>
<feature type="region of interest" description="Disordered" evidence="9">
    <location>
        <begin position="311"/>
        <end position="396"/>
    </location>
</feature>